<evidence type="ECO:0000313" key="2">
    <source>
        <dbReference type="Proteomes" id="UP000190626"/>
    </source>
</evidence>
<comment type="caution">
    <text evidence="1">The sequence shown here is derived from an EMBL/GenBank/DDBJ whole genome shotgun (WGS) entry which is preliminary data.</text>
</comment>
<reference evidence="2" key="1">
    <citation type="submission" date="2016-07" db="EMBL/GenBank/DDBJ databases">
        <authorList>
            <person name="Florea S."/>
            <person name="Webb J.S."/>
            <person name="Jaromczyk J."/>
            <person name="Schardl C.L."/>
        </authorList>
    </citation>
    <scope>NUCLEOTIDE SEQUENCE [LARGE SCALE GENOMIC DNA]</scope>
    <source>
        <strain evidence="2">CY1</strain>
    </source>
</reference>
<keyword evidence="2" id="KW-1185">Reference proteome</keyword>
<sequence>MIRAQSRTYTHQFMRSMCRLFPLFVLFSFVSPERNFIALPGYPMNLSYVAGTVQEVLQGDSETVLYVSVPTNLEVPKEFLLHSELASNTKKARLSQPIVSPANRGTYVKIRFGSSMNQELNNFLGVPAIGEHVQSVVVPDKKGIYQARFLVKDTGDYIVETK</sequence>
<organism evidence="1 2">
    <name type="scientific">Paenibacillus ferrarius</name>
    <dbReference type="NCBI Taxonomy" id="1469647"/>
    <lineage>
        <taxon>Bacteria</taxon>
        <taxon>Bacillati</taxon>
        <taxon>Bacillota</taxon>
        <taxon>Bacilli</taxon>
        <taxon>Bacillales</taxon>
        <taxon>Paenibacillaceae</taxon>
        <taxon>Paenibacillus</taxon>
    </lineage>
</organism>
<evidence type="ECO:0000313" key="1">
    <source>
        <dbReference type="EMBL" id="OPH58935.1"/>
    </source>
</evidence>
<dbReference type="OrthoDB" id="2605971at2"/>
<gene>
    <name evidence="1" type="ORF">BC351_21585</name>
</gene>
<accession>A0A1V4HNJ9</accession>
<dbReference type="AlphaFoldDB" id="A0A1V4HNJ9"/>
<dbReference type="RefSeq" id="WP_079411263.1">
    <property type="nucleotide sequence ID" value="NZ_MBTG01000008.1"/>
</dbReference>
<dbReference type="Proteomes" id="UP000190626">
    <property type="component" value="Unassembled WGS sequence"/>
</dbReference>
<dbReference type="EMBL" id="MBTG01000008">
    <property type="protein sequence ID" value="OPH58935.1"/>
    <property type="molecule type" value="Genomic_DNA"/>
</dbReference>
<protein>
    <submittedName>
        <fullName evidence="1">Uncharacterized protein</fullName>
    </submittedName>
</protein>
<name>A0A1V4HNJ9_9BACL</name>
<proteinExistence type="predicted"/>